<dbReference type="Proteomes" id="UP000268014">
    <property type="component" value="Unassembled WGS sequence"/>
</dbReference>
<name>A0A3P7W753_HAEPC</name>
<evidence type="ECO:0000313" key="2">
    <source>
        <dbReference type="Proteomes" id="UP000268014"/>
    </source>
</evidence>
<dbReference type="AlphaFoldDB" id="A0A3P7W753"/>
<reference evidence="1 2" key="1">
    <citation type="submission" date="2018-11" db="EMBL/GenBank/DDBJ databases">
        <authorList>
            <consortium name="Pathogen Informatics"/>
        </authorList>
    </citation>
    <scope>NUCLEOTIDE SEQUENCE [LARGE SCALE GENOMIC DNA]</scope>
    <source>
        <strain evidence="1 2">MHpl1</strain>
    </source>
</reference>
<keyword evidence="2" id="KW-1185">Reference proteome</keyword>
<protein>
    <submittedName>
        <fullName evidence="1">Uncharacterized protein</fullName>
    </submittedName>
</protein>
<accession>A0A3P7W753</accession>
<dbReference type="EMBL" id="UZAF01017592">
    <property type="protein sequence ID" value="VDO43104.1"/>
    <property type="molecule type" value="Genomic_DNA"/>
</dbReference>
<proteinExistence type="predicted"/>
<sequence length="52" mass="6225">MVRVVYLQRAMHSRWNRLYSESYYALIVFGSIHQKLLDVIKQSAIINTSRLR</sequence>
<gene>
    <name evidence="1" type="ORF">HPLM_LOCUS11521</name>
</gene>
<evidence type="ECO:0000313" key="1">
    <source>
        <dbReference type="EMBL" id="VDO43104.1"/>
    </source>
</evidence>
<organism evidence="1 2">
    <name type="scientific">Haemonchus placei</name>
    <name type="common">Barber's pole worm</name>
    <dbReference type="NCBI Taxonomy" id="6290"/>
    <lineage>
        <taxon>Eukaryota</taxon>
        <taxon>Metazoa</taxon>
        <taxon>Ecdysozoa</taxon>
        <taxon>Nematoda</taxon>
        <taxon>Chromadorea</taxon>
        <taxon>Rhabditida</taxon>
        <taxon>Rhabditina</taxon>
        <taxon>Rhabditomorpha</taxon>
        <taxon>Strongyloidea</taxon>
        <taxon>Trichostrongylidae</taxon>
        <taxon>Haemonchus</taxon>
    </lineage>
</organism>